<accession>A0AAD8JPG2</accession>
<reference evidence="5" key="2">
    <citation type="submission" date="2023-05" db="EMBL/GenBank/DDBJ databases">
        <authorList>
            <person name="Schelkunov M.I."/>
        </authorList>
    </citation>
    <scope>NUCLEOTIDE SEQUENCE</scope>
    <source>
        <strain evidence="5">Hsosn_3</strain>
        <tissue evidence="5">Leaf</tissue>
    </source>
</reference>
<dbReference type="AlphaFoldDB" id="A0AAD8JPG2"/>
<proteinExistence type="predicted"/>
<feature type="domain" description="RRM" evidence="4">
    <location>
        <begin position="88"/>
        <end position="165"/>
    </location>
</feature>
<dbReference type="InterPro" id="IPR012677">
    <property type="entry name" value="Nucleotide-bd_a/b_plait_sf"/>
</dbReference>
<evidence type="ECO:0000256" key="3">
    <source>
        <dbReference type="SAM" id="MobiDB-lite"/>
    </source>
</evidence>
<dbReference type="Gene3D" id="3.30.70.330">
    <property type="match status" value="2"/>
</dbReference>
<dbReference type="Proteomes" id="UP001237642">
    <property type="component" value="Unassembled WGS sequence"/>
</dbReference>
<evidence type="ECO:0000313" key="5">
    <source>
        <dbReference type="EMBL" id="KAK1405550.1"/>
    </source>
</evidence>
<dbReference type="PANTHER" id="PTHR48025:SF17">
    <property type="entry name" value="28 KDA RIBONUCLEOPROTEIN, CHLOROPLASTIC"/>
    <property type="match status" value="1"/>
</dbReference>
<keyword evidence="1 2" id="KW-0694">RNA-binding</keyword>
<feature type="compositionally biased region" description="Acidic residues" evidence="3">
    <location>
        <begin position="72"/>
        <end position="85"/>
    </location>
</feature>
<name>A0AAD8JPG2_9APIA</name>
<dbReference type="PROSITE" id="PS50102">
    <property type="entry name" value="RRM"/>
    <property type="match status" value="2"/>
</dbReference>
<dbReference type="SMART" id="SM00360">
    <property type="entry name" value="RRM"/>
    <property type="match status" value="2"/>
</dbReference>
<dbReference type="InterPro" id="IPR050502">
    <property type="entry name" value="Euk_RNA-bind_prot"/>
</dbReference>
<feature type="compositionally biased region" description="Basic and acidic residues" evidence="3">
    <location>
        <begin position="285"/>
        <end position="295"/>
    </location>
</feature>
<evidence type="ECO:0000259" key="4">
    <source>
        <dbReference type="PROSITE" id="PS50102"/>
    </source>
</evidence>
<keyword evidence="6" id="KW-1185">Reference proteome</keyword>
<feature type="region of interest" description="Disordered" evidence="3">
    <location>
        <begin position="69"/>
        <end position="88"/>
    </location>
</feature>
<evidence type="ECO:0000313" key="6">
    <source>
        <dbReference type="Proteomes" id="UP001237642"/>
    </source>
</evidence>
<organism evidence="5 6">
    <name type="scientific">Heracleum sosnowskyi</name>
    <dbReference type="NCBI Taxonomy" id="360622"/>
    <lineage>
        <taxon>Eukaryota</taxon>
        <taxon>Viridiplantae</taxon>
        <taxon>Streptophyta</taxon>
        <taxon>Embryophyta</taxon>
        <taxon>Tracheophyta</taxon>
        <taxon>Spermatophyta</taxon>
        <taxon>Magnoliopsida</taxon>
        <taxon>eudicotyledons</taxon>
        <taxon>Gunneridae</taxon>
        <taxon>Pentapetalae</taxon>
        <taxon>asterids</taxon>
        <taxon>campanulids</taxon>
        <taxon>Apiales</taxon>
        <taxon>Apiaceae</taxon>
        <taxon>Apioideae</taxon>
        <taxon>apioid superclade</taxon>
        <taxon>Tordylieae</taxon>
        <taxon>Tordyliinae</taxon>
        <taxon>Heracleum</taxon>
    </lineage>
</organism>
<evidence type="ECO:0000256" key="1">
    <source>
        <dbReference type="ARBA" id="ARBA00022884"/>
    </source>
</evidence>
<feature type="compositionally biased region" description="Polar residues" evidence="3">
    <location>
        <begin position="273"/>
        <end position="284"/>
    </location>
</feature>
<dbReference type="SUPFAM" id="SSF54928">
    <property type="entry name" value="RNA-binding domain, RBD"/>
    <property type="match status" value="2"/>
</dbReference>
<dbReference type="CDD" id="cd00590">
    <property type="entry name" value="RRM_SF"/>
    <property type="match status" value="1"/>
</dbReference>
<feature type="domain" description="RRM" evidence="4">
    <location>
        <begin position="183"/>
        <end position="262"/>
    </location>
</feature>
<sequence length="295" mass="33008">MSLLHIKSSSLSSLSNFSTQKIFFYPTNFITFPSSLSFNSLSYITPNAPLFKTHKSLFLSQAAVETPISNEAEIEEDEEEEEDEESRTRVCAQNVPWDCSASDIRPLFEKFGTVVSVELSMYNKTRNRGLAFITMGSHEEAVAAITNLEAFEFEGRSLRLAWAKPRKKKVTPPPVLPKQVPIHNLFVANLPFQARGKDLMEFFNSENANVVSAEVIFRENPRGSAGYGFISFNTKEEADAVLSGFQGKMFMGRPIRIALSKKFLRQETKASLEQESTSSSNINSDGEKTETTTEV</sequence>
<gene>
    <name evidence="5" type="ORF">POM88_005155</name>
</gene>
<feature type="region of interest" description="Disordered" evidence="3">
    <location>
        <begin position="269"/>
        <end position="295"/>
    </location>
</feature>
<dbReference type="GO" id="GO:1990904">
    <property type="term" value="C:ribonucleoprotein complex"/>
    <property type="evidence" value="ECO:0007669"/>
    <property type="project" value="UniProtKB-KW"/>
</dbReference>
<dbReference type="InterPro" id="IPR035979">
    <property type="entry name" value="RBD_domain_sf"/>
</dbReference>
<dbReference type="PANTHER" id="PTHR48025">
    <property type="entry name" value="OS02G0815200 PROTEIN"/>
    <property type="match status" value="1"/>
</dbReference>
<dbReference type="Pfam" id="PF00076">
    <property type="entry name" value="RRM_1"/>
    <property type="match status" value="2"/>
</dbReference>
<dbReference type="GO" id="GO:0009535">
    <property type="term" value="C:chloroplast thylakoid membrane"/>
    <property type="evidence" value="ECO:0007669"/>
    <property type="project" value="TreeGrafter"/>
</dbReference>
<reference evidence="5" key="1">
    <citation type="submission" date="2023-02" db="EMBL/GenBank/DDBJ databases">
        <title>Genome of toxic invasive species Heracleum sosnowskyi carries increased number of genes despite the absence of recent whole-genome duplications.</title>
        <authorList>
            <person name="Schelkunov M."/>
            <person name="Shtratnikova V."/>
            <person name="Makarenko M."/>
            <person name="Klepikova A."/>
            <person name="Omelchenko D."/>
            <person name="Novikova G."/>
            <person name="Obukhova E."/>
            <person name="Bogdanov V."/>
            <person name="Penin A."/>
            <person name="Logacheva M."/>
        </authorList>
    </citation>
    <scope>NUCLEOTIDE SEQUENCE</scope>
    <source>
        <strain evidence="5">Hsosn_3</strain>
        <tissue evidence="5">Leaf</tissue>
    </source>
</reference>
<dbReference type="GO" id="GO:1901259">
    <property type="term" value="P:chloroplast rRNA processing"/>
    <property type="evidence" value="ECO:0007669"/>
    <property type="project" value="TreeGrafter"/>
</dbReference>
<dbReference type="InterPro" id="IPR000504">
    <property type="entry name" value="RRM_dom"/>
</dbReference>
<dbReference type="EMBL" id="JAUIZM010000001">
    <property type="protein sequence ID" value="KAK1405550.1"/>
    <property type="molecule type" value="Genomic_DNA"/>
</dbReference>
<comment type="caution">
    <text evidence="5">The sequence shown here is derived from an EMBL/GenBank/DDBJ whole genome shotgun (WGS) entry which is preliminary data.</text>
</comment>
<keyword evidence="5" id="KW-0687">Ribonucleoprotein</keyword>
<evidence type="ECO:0000256" key="2">
    <source>
        <dbReference type="PROSITE-ProRule" id="PRU00176"/>
    </source>
</evidence>
<protein>
    <submittedName>
        <fullName evidence="5">28 kDa ribonucleoprotein, chloroplastic</fullName>
    </submittedName>
</protein>
<dbReference type="GO" id="GO:0003729">
    <property type="term" value="F:mRNA binding"/>
    <property type="evidence" value="ECO:0007669"/>
    <property type="project" value="TreeGrafter"/>
</dbReference>